<dbReference type="AlphaFoldDB" id="A0A6B0UC06"/>
<protein>
    <submittedName>
        <fullName evidence="1">Putative secreted protein</fullName>
    </submittedName>
</protein>
<proteinExistence type="predicted"/>
<name>A0A6B0UC06_IXORI</name>
<reference evidence="1" key="1">
    <citation type="submission" date="2019-12" db="EMBL/GenBank/DDBJ databases">
        <title>An insight into the sialome of adult female Ixodes ricinus ticks feeding for 6 days.</title>
        <authorList>
            <person name="Perner J."/>
            <person name="Ribeiro J.M.C."/>
        </authorList>
    </citation>
    <scope>NUCLEOTIDE SEQUENCE</scope>
    <source>
        <strain evidence="1">Semi-engorged</strain>
        <tissue evidence="1">Salivary glands</tissue>
    </source>
</reference>
<sequence>MNVVLPPPWFVCGVVAWTAPRFVTAEVAAADVERERHVRRGRPIRRPIRQYDGRRRGFSTLSGATKTLAPQGHSGSSHVGLDGFVVHVFRAL</sequence>
<organism evidence="1">
    <name type="scientific">Ixodes ricinus</name>
    <name type="common">Common tick</name>
    <name type="synonym">Acarus ricinus</name>
    <dbReference type="NCBI Taxonomy" id="34613"/>
    <lineage>
        <taxon>Eukaryota</taxon>
        <taxon>Metazoa</taxon>
        <taxon>Ecdysozoa</taxon>
        <taxon>Arthropoda</taxon>
        <taxon>Chelicerata</taxon>
        <taxon>Arachnida</taxon>
        <taxon>Acari</taxon>
        <taxon>Parasitiformes</taxon>
        <taxon>Ixodida</taxon>
        <taxon>Ixodoidea</taxon>
        <taxon>Ixodidae</taxon>
        <taxon>Ixodinae</taxon>
        <taxon>Ixodes</taxon>
    </lineage>
</organism>
<dbReference type="EMBL" id="GIFC01004634">
    <property type="protein sequence ID" value="MXU86717.1"/>
    <property type="molecule type" value="Transcribed_RNA"/>
</dbReference>
<evidence type="ECO:0000313" key="1">
    <source>
        <dbReference type="EMBL" id="MXU86717.1"/>
    </source>
</evidence>
<accession>A0A6B0UC06</accession>